<feature type="transmembrane region" description="Helical" evidence="1">
    <location>
        <begin position="156"/>
        <end position="174"/>
    </location>
</feature>
<keyword evidence="1" id="KW-1133">Transmembrane helix</keyword>
<evidence type="ECO:0000313" key="3">
    <source>
        <dbReference type="Proteomes" id="UP001470230"/>
    </source>
</evidence>
<keyword evidence="1" id="KW-0472">Membrane</keyword>
<name>A0ABR2HH75_9EUKA</name>
<keyword evidence="3" id="KW-1185">Reference proteome</keyword>
<sequence>MNSDVIRHQSCYFLLLFSGLQMICSLYYDWDLSSGRSPYQSKLSEKLFPTFKYGALSLFLNGLLYHCISEPLYNGNSGFPLNYVCILININQICSVVCFFYPLFKYNPKDGYTIFELFVYIPTIIFGILLNIYGWEKKKPNSITIPGSWVLSRRRDWGLAGVFLAASQLILIFWSSMKCFYDAEKIKSRYGSYFIPYASSLFMMVIGSLGYHVLALKISEGNLSCHDILKYIVLLFATIELIGLIIYVYACTCAKQTRIFYYHSLFFSIGMVISAFGNVYISWKKFEDDVSLCENLIEKNDNINNDLTRNLNI</sequence>
<reference evidence="2 3" key="1">
    <citation type="submission" date="2024-04" db="EMBL/GenBank/DDBJ databases">
        <title>Tritrichomonas musculus Genome.</title>
        <authorList>
            <person name="Alves-Ferreira E."/>
            <person name="Grigg M."/>
            <person name="Lorenzi H."/>
            <person name="Galac M."/>
        </authorList>
    </citation>
    <scope>NUCLEOTIDE SEQUENCE [LARGE SCALE GENOMIC DNA]</scope>
    <source>
        <strain evidence="2 3">EAF2021</strain>
    </source>
</reference>
<protein>
    <recommendedName>
        <fullName evidence="4">PQ loop repeat family protein</fullName>
    </recommendedName>
</protein>
<dbReference type="EMBL" id="JAPFFF010000029">
    <property type="protein sequence ID" value="KAK8846448.1"/>
    <property type="molecule type" value="Genomic_DNA"/>
</dbReference>
<organism evidence="2 3">
    <name type="scientific">Tritrichomonas musculus</name>
    <dbReference type="NCBI Taxonomy" id="1915356"/>
    <lineage>
        <taxon>Eukaryota</taxon>
        <taxon>Metamonada</taxon>
        <taxon>Parabasalia</taxon>
        <taxon>Tritrichomonadida</taxon>
        <taxon>Tritrichomonadidae</taxon>
        <taxon>Tritrichomonas</taxon>
    </lineage>
</organism>
<evidence type="ECO:0008006" key="4">
    <source>
        <dbReference type="Google" id="ProtNLM"/>
    </source>
</evidence>
<dbReference type="Proteomes" id="UP001470230">
    <property type="component" value="Unassembled WGS sequence"/>
</dbReference>
<feature type="transmembrane region" description="Helical" evidence="1">
    <location>
        <begin position="261"/>
        <end position="281"/>
    </location>
</feature>
<evidence type="ECO:0000256" key="1">
    <source>
        <dbReference type="SAM" id="Phobius"/>
    </source>
</evidence>
<feature type="transmembrane region" description="Helical" evidence="1">
    <location>
        <begin position="80"/>
        <end position="102"/>
    </location>
</feature>
<feature type="transmembrane region" description="Helical" evidence="1">
    <location>
        <begin position="114"/>
        <end position="135"/>
    </location>
</feature>
<keyword evidence="1" id="KW-0812">Transmembrane</keyword>
<feature type="transmembrane region" description="Helical" evidence="1">
    <location>
        <begin position="228"/>
        <end position="249"/>
    </location>
</feature>
<accession>A0ABR2HH75</accession>
<feature type="transmembrane region" description="Helical" evidence="1">
    <location>
        <begin position="12"/>
        <end position="30"/>
    </location>
</feature>
<proteinExistence type="predicted"/>
<feature type="transmembrane region" description="Helical" evidence="1">
    <location>
        <begin position="50"/>
        <end position="68"/>
    </location>
</feature>
<comment type="caution">
    <text evidence="2">The sequence shown here is derived from an EMBL/GenBank/DDBJ whole genome shotgun (WGS) entry which is preliminary data.</text>
</comment>
<feature type="transmembrane region" description="Helical" evidence="1">
    <location>
        <begin position="194"/>
        <end position="216"/>
    </location>
</feature>
<gene>
    <name evidence="2" type="ORF">M9Y10_020470</name>
</gene>
<evidence type="ECO:0000313" key="2">
    <source>
        <dbReference type="EMBL" id="KAK8846448.1"/>
    </source>
</evidence>